<gene>
    <name evidence="1" type="ORF">FAK_35240</name>
</gene>
<dbReference type="Proteomes" id="UP001366166">
    <property type="component" value="Chromosome"/>
</dbReference>
<dbReference type="Gene3D" id="3.40.50.10600">
    <property type="entry name" value="SpoIIaa-like domains"/>
    <property type="match status" value="1"/>
</dbReference>
<sequence length="120" mass="13726">MLEMMPQSSDTALAVEARGKLTDTDYQQVLIPRLREMIAKQGKARVMMVMSPEFRGWEPRGAWDDATFGLKHRKDFAKMALVGAPKWVRWSLDVGKHFMSGEVQSFPPEQAQEAWDWVNG</sequence>
<keyword evidence="2" id="KW-1185">Reference proteome</keyword>
<dbReference type="InterPro" id="IPR036513">
    <property type="entry name" value="STAS_dom_sf"/>
</dbReference>
<dbReference type="SUPFAM" id="SSF52091">
    <property type="entry name" value="SpoIIaa-like"/>
    <property type="match status" value="1"/>
</dbReference>
<dbReference type="InterPro" id="IPR038396">
    <property type="entry name" value="SpoIIAA-like_sf"/>
</dbReference>
<organism evidence="1 2">
    <name type="scientific">Desulfoferula mesophila</name>
    <dbReference type="NCBI Taxonomy" id="3058419"/>
    <lineage>
        <taxon>Bacteria</taxon>
        <taxon>Pseudomonadati</taxon>
        <taxon>Thermodesulfobacteriota</taxon>
        <taxon>Desulfarculia</taxon>
        <taxon>Desulfarculales</taxon>
        <taxon>Desulfarculaceae</taxon>
        <taxon>Desulfoferula</taxon>
    </lineage>
</organism>
<reference evidence="2" key="1">
    <citation type="journal article" date="2023" name="Arch. Microbiol.">
        <title>Desulfoferula mesophilus gen. nov. sp. nov., a mesophilic sulfate-reducing bacterium isolated from a brackish lake sediment.</title>
        <authorList>
            <person name="Watanabe T."/>
            <person name="Yabe T."/>
            <person name="Tsuji J.M."/>
            <person name="Fukui M."/>
        </authorList>
    </citation>
    <scope>NUCLEOTIDE SEQUENCE [LARGE SCALE GENOMIC DNA]</scope>
    <source>
        <strain evidence="2">12FAK</strain>
    </source>
</reference>
<evidence type="ECO:0000313" key="2">
    <source>
        <dbReference type="Proteomes" id="UP001366166"/>
    </source>
</evidence>
<dbReference type="EMBL" id="AP028679">
    <property type="protein sequence ID" value="BEQ16458.1"/>
    <property type="molecule type" value="Genomic_DNA"/>
</dbReference>
<dbReference type="RefSeq" id="WP_338602295.1">
    <property type="nucleotide sequence ID" value="NZ_AP028679.1"/>
</dbReference>
<dbReference type="InterPro" id="IPR021866">
    <property type="entry name" value="SpoIIAA-like"/>
</dbReference>
<proteinExistence type="predicted"/>
<dbReference type="Pfam" id="PF11964">
    <property type="entry name" value="SpoIIAA-like"/>
    <property type="match status" value="1"/>
</dbReference>
<name>A0AAU9EH00_9BACT</name>
<evidence type="ECO:0000313" key="1">
    <source>
        <dbReference type="EMBL" id="BEQ16458.1"/>
    </source>
</evidence>
<accession>A0AAU9EH00</accession>
<dbReference type="KEGG" id="dmp:FAK_35240"/>
<evidence type="ECO:0008006" key="3">
    <source>
        <dbReference type="Google" id="ProtNLM"/>
    </source>
</evidence>
<protein>
    <recommendedName>
        <fullName evidence="3">STAS/SEC14 domain-containing protein</fullName>
    </recommendedName>
</protein>
<dbReference type="AlphaFoldDB" id="A0AAU9EH00"/>